<dbReference type="SMART" id="SM00829">
    <property type="entry name" value="PKS_ER"/>
    <property type="match status" value="1"/>
</dbReference>
<dbReference type="SUPFAM" id="SSF51735">
    <property type="entry name" value="NAD(P)-binding Rossmann-fold domains"/>
    <property type="match status" value="1"/>
</dbReference>
<dbReference type="Gene3D" id="3.90.180.10">
    <property type="entry name" value="Medium-chain alcohol dehydrogenases, catalytic domain"/>
    <property type="match status" value="1"/>
</dbReference>
<evidence type="ECO:0000313" key="5">
    <source>
        <dbReference type="Proteomes" id="UP000095463"/>
    </source>
</evidence>
<dbReference type="InterPro" id="IPR011032">
    <property type="entry name" value="GroES-like_sf"/>
</dbReference>
<gene>
    <name evidence="4" type="ORF">VW23_027595</name>
</gene>
<dbReference type="GO" id="GO:0070402">
    <property type="term" value="F:NADPH binding"/>
    <property type="evidence" value="ECO:0007669"/>
    <property type="project" value="TreeGrafter"/>
</dbReference>
<evidence type="ECO:0000256" key="1">
    <source>
        <dbReference type="ARBA" id="ARBA00022857"/>
    </source>
</evidence>
<dbReference type="AlphaFoldDB" id="A0A1E5XK64"/>
<dbReference type="PANTHER" id="PTHR48106:SF2">
    <property type="entry name" value="ZN2+-BINDING DEHYDROGENASE"/>
    <property type="match status" value="1"/>
</dbReference>
<evidence type="ECO:0000259" key="3">
    <source>
        <dbReference type="SMART" id="SM00829"/>
    </source>
</evidence>
<reference evidence="4 5" key="1">
    <citation type="journal article" date="2015" name="Genome Announc.">
        <title>Genome Assemblies of Three Soil-Associated Devosia species: D. insulae, D. limi, and D. soli.</title>
        <authorList>
            <person name="Hassan Y.I."/>
            <person name="Lepp D."/>
            <person name="Zhou T."/>
        </authorList>
    </citation>
    <scope>NUCLEOTIDE SEQUENCE [LARGE SCALE GENOMIC DNA]</scope>
    <source>
        <strain evidence="4 5">DS-56</strain>
    </source>
</reference>
<dbReference type="PANTHER" id="PTHR48106">
    <property type="entry name" value="QUINONE OXIDOREDUCTASE PIG3-RELATED"/>
    <property type="match status" value="1"/>
</dbReference>
<feature type="domain" description="Enoyl reductase (ER)" evidence="3">
    <location>
        <begin position="11"/>
        <end position="322"/>
    </location>
</feature>
<dbReference type="Pfam" id="PF00107">
    <property type="entry name" value="ADH_zinc_N"/>
    <property type="match status" value="1"/>
</dbReference>
<protein>
    <submittedName>
        <fullName evidence="4">Alcohol dehydrogenase</fullName>
    </submittedName>
</protein>
<accession>A0A1E5XK64</accession>
<dbReference type="InterPro" id="IPR013149">
    <property type="entry name" value="ADH-like_C"/>
</dbReference>
<keyword evidence="2" id="KW-0560">Oxidoreductase</keyword>
<evidence type="ECO:0000256" key="2">
    <source>
        <dbReference type="ARBA" id="ARBA00023002"/>
    </source>
</evidence>
<sequence length="325" mass="34672">MKAVVFDEFGSPRKVLKLEERPLPEPGPGQVRVKLILSPIHNHDLMIVTGHYGYKPQLPHVPGTEALGVVEKLGDGVTNLKLGQRVTGGASAAWAEYYLAGAQSLVPLPDGIDDATACQLVSMPLSAWRLLGELQVEAGEWIVQNAANGAVGKIIAKLAAERGVRVLNIVRREAAVAELKAEGIGDAISSEHQDWQERARAITGGAPIRRALDSVAGRASDELLDLVGEEGWLISFGALSGRPMQISADNLLFKRAVVKGFWAAKPSSFHTPEQIRGAIVEFVGKAARGELKLPIAEVFPLEQAAEAAEASNEKGRQGKIAIRGS</sequence>
<proteinExistence type="predicted"/>
<comment type="caution">
    <text evidence="4">The sequence shown here is derived from an EMBL/GenBank/DDBJ whole genome shotgun (WGS) entry which is preliminary data.</text>
</comment>
<evidence type="ECO:0000313" key="4">
    <source>
        <dbReference type="EMBL" id="OEO28981.1"/>
    </source>
</evidence>
<keyword evidence="5" id="KW-1185">Reference proteome</keyword>
<dbReference type="Gene3D" id="3.40.50.720">
    <property type="entry name" value="NAD(P)-binding Rossmann-like Domain"/>
    <property type="match status" value="1"/>
</dbReference>
<dbReference type="SUPFAM" id="SSF50129">
    <property type="entry name" value="GroES-like"/>
    <property type="match status" value="1"/>
</dbReference>
<dbReference type="GO" id="GO:0016651">
    <property type="term" value="F:oxidoreductase activity, acting on NAD(P)H"/>
    <property type="evidence" value="ECO:0007669"/>
    <property type="project" value="TreeGrafter"/>
</dbReference>
<dbReference type="InterPro" id="IPR013154">
    <property type="entry name" value="ADH-like_N"/>
</dbReference>
<organism evidence="4 5">
    <name type="scientific">Devosia insulae DS-56</name>
    <dbReference type="NCBI Taxonomy" id="1116389"/>
    <lineage>
        <taxon>Bacteria</taxon>
        <taxon>Pseudomonadati</taxon>
        <taxon>Pseudomonadota</taxon>
        <taxon>Alphaproteobacteria</taxon>
        <taxon>Hyphomicrobiales</taxon>
        <taxon>Devosiaceae</taxon>
        <taxon>Devosia</taxon>
    </lineage>
</organism>
<name>A0A1E5XK64_9HYPH</name>
<keyword evidence="1" id="KW-0521">NADP</keyword>
<dbReference type="InterPro" id="IPR020843">
    <property type="entry name" value="ER"/>
</dbReference>
<dbReference type="Pfam" id="PF08240">
    <property type="entry name" value="ADH_N"/>
    <property type="match status" value="1"/>
</dbReference>
<dbReference type="EMBL" id="LAJE02000343">
    <property type="protein sequence ID" value="OEO28981.1"/>
    <property type="molecule type" value="Genomic_DNA"/>
</dbReference>
<dbReference type="CDD" id="cd08292">
    <property type="entry name" value="ETR_like_2"/>
    <property type="match status" value="1"/>
</dbReference>
<dbReference type="InterPro" id="IPR036291">
    <property type="entry name" value="NAD(P)-bd_dom_sf"/>
</dbReference>
<dbReference type="RefSeq" id="WP_069911737.1">
    <property type="nucleotide sequence ID" value="NZ_LAJE02000343.1"/>
</dbReference>
<dbReference type="OrthoDB" id="9785812at2"/>
<dbReference type="Proteomes" id="UP000095463">
    <property type="component" value="Unassembled WGS sequence"/>
</dbReference>